<evidence type="ECO:0000256" key="6">
    <source>
        <dbReference type="SAM" id="MobiDB-lite"/>
    </source>
</evidence>
<protein>
    <recommendedName>
        <fullName evidence="5">Protein TonB</fullName>
    </recommendedName>
</protein>
<dbReference type="GO" id="GO:0005886">
    <property type="term" value="C:plasma membrane"/>
    <property type="evidence" value="ECO:0007669"/>
    <property type="project" value="UniProtKB-SubCell"/>
</dbReference>
<dbReference type="InterPro" id="IPR006260">
    <property type="entry name" value="TonB/TolA_C"/>
</dbReference>
<evidence type="ECO:0000256" key="5">
    <source>
        <dbReference type="RuleBase" id="RU362123"/>
    </source>
</evidence>
<keyword evidence="3 5" id="KW-1133">Transmembrane helix</keyword>
<comment type="function">
    <text evidence="5">Interacts with outer membrane receptor proteins that carry out high-affinity binding and energy dependent uptake into the periplasmic space of specific substrates. It could act to transduce energy from the cytoplasmic membrane to specific energy-requiring processes in the outer membrane, resulting in the release into the periplasm of ligands bound by these outer membrane proteins.</text>
</comment>
<keyword evidence="5" id="KW-0813">Transport</keyword>
<dbReference type="Gene3D" id="3.30.2420.10">
    <property type="entry name" value="TonB"/>
    <property type="match status" value="1"/>
</dbReference>
<dbReference type="GO" id="GO:0055085">
    <property type="term" value="P:transmembrane transport"/>
    <property type="evidence" value="ECO:0007669"/>
    <property type="project" value="InterPro"/>
</dbReference>
<dbReference type="InterPro" id="IPR003538">
    <property type="entry name" value="TonB"/>
</dbReference>
<feature type="region of interest" description="Disordered" evidence="6">
    <location>
        <begin position="53"/>
        <end position="95"/>
    </location>
</feature>
<evidence type="ECO:0000256" key="2">
    <source>
        <dbReference type="ARBA" id="ARBA00022692"/>
    </source>
</evidence>
<comment type="caution">
    <text evidence="8">The sequence shown here is derived from an EMBL/GenBank/DDBJ whole genome shotgun (WGS) entry which is preliminary data.</text>
</comment>
<organism evidence="8 9">
    <name type="scientific">Solimonas terrae</name>
    <dbReference type="NCBI Taxonomy" id="1396819"/>
    <lineage>
        <taxon>Bacteria</taxon>
        <taxon>Pseudomonadati</taxon>
        <taxon>Pseudomonadota</taxon>
        <taxon>Gammaproteobacteria</taxon>
        <taxon>Nevskiales</taxon>
        <taxon>Nevskiaceae</taxon>
        <taxon>Solimonas</taxon>
    </lineage>
</organism>
<dbReference type="RefSeq" id="WP_166251382.1">
    <property type="nucleotide sequence ID" value="NZ_JAAMOW010000001.1"/>
</dbReference>
<dbReference type="AlphaFoldDB" id="A0A6M2BND5"/>
<comment type="subcellular location">
    <subcellularLocation>
        <location evidence="5">Cell inner membrane</location>
        <topology evidence="5">Single-pass membrane protein</topology>
        <orientation evidence="5">Periplasmic side</orientation>
    </subcellularLocation>
    <subcellularLocation>
        <location evidence="1">Membrane</location>
        <topology evidence="1">Single-pass membrane protein</topology>
    </subcellularLocation>
</comment>
<keyword evidence="5" id="KW-0653">Protein transport</keyword>
<evidence type="ECO:0000313" key="9">
    <source>
        <dbReference type="Proteomes" id="UP000472676"/>
    </source>
</evidence>
<comment type="similarity">
    <text evidence="5">Belongs to the TonB family.</text>
</comment>
<evidence type="ECO:0000313" key="8">
    <source>
        <dbReference type="EMBL" id="NGY03705.1"/>
    </source>
</evidence>
<evidence type="ECO:0000256" key="1">
    <source>
        <dbReference type="ARBA" id="ARBA00004167"/>
    </source>
</evidence>
<evidence type="ECO:0000256" key="3">
    <source>
        <dbReference type="ARBA" id="ARBA00022989"/>
    </source>
</evidence>
<keyword evidence="5" id="KW-0735">Signal-anchor</keyword>
<dbReference type="PROSITE" id="PS52015">
    <property type="entry name" value="TONB_CTD"/>
    <property type="match status" value="1"/>
</dbReference>
<reference evidence="8 9" key="1">
    <citation type="journal article" date="2014" name="Int. J. Syst. Evol. Microbiol.">
        <title>Solimonas terrae sp. nov., isolated from soil.</title>
        <authorList>
            <person name="Kim S.J."/>
            <person name="Moon J.Y."/>
            <person name="Weon H.Y."/>
            <person name="Ahn J.H."/>
            <person name="Chen W.M."/>
            <person name="Kwon S.W."/>
        </authorList>
    </citation>
    <scope>NUCLEOTIDE SEQUENCE [LARGE SCALE GENOMIC DNA]</scope>
    <source>
        <strain evidence="8 9">KIS83-12</strain>
    </source>
</reference>
<keyword evidence="9" id="KW-1185">Reference proteome</keyword>
<dbReference type="GO" id="GO:0015891">
    <property type="term" value="P:siderophore transport"/>
    <property type="evidence" value="ECO:0007669"/>
    <property type="project" value="InterPro"/>
</dbReference>
<evidence type="ECO:0000256" key="4">
    <source>
        <dbReference type="ARBA" id="ARBA00023136"/>
    </source>
</evidence>
<name>A0A6M2BND5_9GAMM</name>
<accession>A0A6M2BND5</accession>
<dbReference type="GO" id="GO:0015031">
    <property type="term" value="P:protein transport"/>
    <property type="evidence" value="ECO:0007669"/>
    <property type="project" value="UniProtKB-UniRule"/>
</dbReference>
<dbReference type="Proteomes" id="UP000472676">
    <property type="component" value="Unassembled WGS sequence"/>
</dbReference>
<dbReference type="EMBL" id="JAAMOW010000001">
    <property type="protein sequence ID" value="NGY03705.1"/>
    <property type="molecule type" value="Genomic_DNA"/>
</dbReference>
<dbReference type="Pfam" id="PF03544">
    <property type="entry name" value="TonB_C"/>
    <property type="match status" value="1"/>
</dbReference>
<sequence length="243" mass="25374">MRASLVASADARWSRFVVPPLLGLAVALLLFWWMYQLIQPKIHGGGVRALDNVEVVTPPPPHDETQDQQLANAPAPPPDAPPALTRPDLPSLSSAMATAPLDAGPISVPVTLGASGLSLTGASGFAGFAGRGAGGGAGGGGGGNGTGQGFKGKPLVPLSTARPQMPDWACKQKIRGWVEVVFTVLPSGHVSDVKLVDASPRGVFEAAAIESISNWIYDSGDHAREVKQRVEMNPEDCVYNWKQ</sequence>
<feature type="transmembrane region" description="Helical" evidence="5">
    <location>
        <begin position="16"/>
        <end position="35"/>
    </location>
</feature>
<proteinExistence type="inferred from homology"/>
<dbReference type="NCBIfam" id="TIGR01352">
    <property type="entry name" value="tonB_Cterm"/>
    <property type="match status" value="1"/>
</dbReference>
<evidence type="ECO:0000259" key="7">
    <source>
        <dbReference type="PROSITE" id="PS52015"/>
    </source>
</evidence>
<dbReference type="InterPro" id="IPR037682">
    <property type="entry name" value="TonB_C"/>
</dbReference>
<keyword evidence="5" id="KW-0997">Cell inner membrane</keyword>
<feature type="domain" description="TonB C-terminal" evidence="7">
    <location>
        <begin position="150"/>
        <end position="243"/>
    </location>
</feature>
<dbReference type="GO" id="GO:0030288">
    <property type="term" value="C:outer membrane-bounded periplasmic space"/>
    <property type="evidence" value="ECO:0007669"/>
    <property type="project" value="InterPro"/>
</dbReference>
<dbReference type="SUPFAM" id="SSF74653">
    <property type="entry name" value="TolA/TonB C-terminal domain"/>
    <property type="match status" value="1"/>
</dbReference>
<keyword evidence="5" id="KW-1003">Cell membrane</keyword>
<gene>
    <name evidence="8" type="ORF">G7Y85_02910</name>
</gene>
<keyword evidence="4 5" id="KW-0472">Membrane</keyword>
<dbReference type="PRINTS" id="PR01374">
    <property type="entry name" value="TONBPROTEIN"/>
</dbReference>
<dbReference type="GO" id="GO:0031992">
    <property type="term" value="F:energy transducer activity"/>
    <property type="evidence" value="ECO:0007669"/>
    <property type="project" value="InterPro"/>
</dbReference>
<keyword evidence="2 5" id="KW-0812">Transmembrane</keyword>